<comment type="caution">
    <text evidence="19">The sequence shown here is derived from an EMBL/GenBank/DDBJ whole genome shotgun (WGS) entry which is preliminary data.</text>
</comment>
<evidence type="ECO:0000256" key="4">
    <source>
        <dbReference type="ARBA" id="ARBA00022475"/>
    </source>
</evidence>
<feature type="domain" description="HPt" evidence="18">
    <location>
        <begin position="684"/>
        <end position="778"/>
    </location>
</feature>
<evidence type="ECO:0000313" key="20">
    <source>
        <dbReference type="Proteomes" id="UP000644147"/>
    </source>
</evidence>
<evidence type="ECO:0000256" key="8">
    <source>
        <dbReference type="ARBA" id="ARBA00022840"/>
    </source>
</evidence>
<dbReference type="PANTHER" id="PTHR45339">
    <property type="entry name" value="HYBRID SIGNAL TRANSDUCTION HISTIDINE KINASE J"/>
    <property type="match status" value="1"/>
</dbReference>
<dbReference type="InterPro" id="IPR036641">
    <property type="entry name" value="HPT_dom_sf"/>
</dbReference>
<feature type="modified residue" description="4-aspartylphosphate" evidence="13">
    <location>
        <position position="62"/>
    </location>
</feature>
<dbReference type="PROSITE" id="PS50112">
    <property type="entry name" value="PAS"/>
    <property type="match status" value="1"/>
</dbReference>
<evidence type="ECO:0000256" key="13">
    <source>
        <dbReference type="PROSITE-ProRule" id="PRU00169"/>
    </source>
</evidence>
<evidence type="ECO:0000256" key="10">
    <source>
        <dbReference type="ARBA" id="ARBA00023012"/>
    </source>
</evidence>
<dbReference type="PROSITE" id="PS50894">
    <property type="entry name" value="HPT"/>
    <property type="match status" value="1"/>
</dbReference>
<dbReference type="Gene3D" id="1.20.120.160">
    <property type="entry name" value="HPT domain"/>
    <property type="match status" value="1"/>
</dbReference>
<dbReference type="CDD" id="cd00082">
    <property type="entry name" value="HisKA"/>
    <property type="match status" value="1"/>
</dbReference>
<keyword evidence="9" id="KW-1133">Transmembrane helix</keyword>
<dbReference type="SUPFAM" id="SSF47384">
    <property type="entry name" value="Homodimeric domain of signal transducing histidine kinase"/>
    <property type="match status" value="1"/>
</dbReference>
<dbReference type="InterPro" id="IPR005467">
    <property type="entry name" value="His_kinase_dom"/>
</dbReference>
<dbReference type="Pfam" id="PF01627">
    <property type="entry name" value="Hpt"/>
    <property type="match status" value="1"/>
</dbReference>
<dbReference type="InterPro" id="IPR013656">
    <property type="entry name" value="PAS_4"/>
</dbReference>
<keyword evidence="20" id="KW-1185">Reference proteome</keyword>
<evidence type="ECO:0000259" key="16">
    <source>
        <dbReference type="PROSITE" id="PS50110"/>
    </source>
</evidence>
<dbReference type="InterPro" id="IPR003661">
    <property type="entry name" value="HisK_dim/P_dom"/>
</dbReference>
<feature type="modified residue" description="4-aspartylphosphate" evidence="13">
    <location>
        <position position="576"/>
    </location>
</feature>
<keyword evidence="6" id="KW-0812">Transmembrane</keyword>
<dbReference type="CDD" id="cd16922">
    <property type="entry name" value="HATPase_EvgS-ArcB-TorS-like"/>
    <property type="match status" value="1"/>
</dbReference>
<name>A0ABS1C0P9_9BACT</name>
<dbReference type="CDD" id="cd00156">
    <property type="entry name" value="REC"/>
    <property type="match status" value="1"/>
</dbReference>
<feature type="domain" description="PAS" evidence="17">
    <location>
        <begin position="147"/>
        <end position="219"/>
    </location>
</feature>
<dbReference type="PROSITE" id="PS50109">
    <property type="entry name" value="HIS_KIN"/>
    <property type="match status" value="1"/>
</dbReference>
<dbReference type="InterPro" id="IPR035965">
    <property type="entry name" value="PAS-like_dom_sf"/>
</dbReference>
<organism evidence="19 20">
    <name type="scientific">Adhaeribacter terrigena</name>
    <dbReference type="NCBI Taxonomy" id="2793070"/>
    <lineage>
        <taxon>Bacteria</taxon>
        <taxon>Pseudomonadati</taxon>
        <taxon>Bacteroidota</taxon>
        <taxon>Cytophagia</taxon>
        <taxon>Cytophagales</taxon>
        <taxon>Hymenobacteraceae</taxon>
        <taxon>Adhaeribacter</taxon>
    </lineage>
</organism>
<dbReference type="SUPFAM" id="SSF55785">
    <property type="entry name" value="PYP-like sensor domain (PAS domain)"/>
    <property type="match status" value="1"/>
</dbReference>
<dbReference type="CDD" id="cd17546">
    <property type="entry name" value="REC_hyHK_CKI1_RcsC-like"/>
    <property type="match status" value="1"/>
</dbReference>
<feature type="modified residue" description="Phosphohistidine" evidence="12">
    <location>
        <position position="723"/>
    </location>
</feature>
<dbReference type="SUPFAM" id="SSF55874">
    <property type="entry name" value="ATPase domain of HSP90 chaperone/DNA topoisomerase II/histidine kinase"/>
    <property type="match status" value="1"/>
</dbReference>
<keyword evidence="14" id="KW-0175">Coiled coil</keyword>
<dbReference type="EMBL" id="JAEHFX010000003">
    <property type="protein sequence ID" value="MBK0402971.1"/>
    <property type="molecule type" value="Genomic_DNA"/>
</dbReference>
<dbReference type="InterPro" id="IPR036890">
    <property type="entry name" value="HATPase_C_sf"/>
</dbReference>
<dbReference type="PROSITE" id="PS50110">
    <property type="entry name" value="RESPONSE_REGULATORY"/>
    <property type="match status" value="2"/>
</dbReference>
<evidence type="ECO:0000256" key="9">
    <source>
        <dbReference type="ARBA" id="ARBA00022989"/>
    </source>
</evidence>
<feature type="domain" description="Histidine kinase" evidence="15">
    <location>
        <begin position="282"/>
        <end position="503"/>
    </location>
</feature>
<keyword evidence="5 13" id="KW-0597">Phosphoprotein</keyword>
<evidence type="ECO:0000256" key="14">
    <source>
        <dbReference type="SAM" id="Coils"/>
    </source>
</evidence>
<dbReference type="Gene3D" id="1.10.287.130">
    <property type="match status" value="1"/>
</dbReference>
<dbReference type="Gene3D" id="3.40.50.2300">
    <property type="match status" value="2"/>
</dbReference>
<dbReference type="InterPro" id="IPR001789">
    <property type="entry name" value="Sig_transdc_resp-reg_receiver"/>
</dbReference>
<evidence type="ECO:0000256" key="3">
    <source>
        <dbReference type="ARBA" id="ARBA00012438"/>
    </source>
</evidence>
<evidence type="ECO:0000259" key="18">
    <source>
        <dbReference type="PROSITE" id="PS50894"/>
    </source>
</evidence>
<proteinExistence type="predicted"/>
<evidence type="ECO:0000256" key="11">
    <source>
        <dbReference type="ARBA" id="ARBA00023136"/>
    </source>
</evidence>
<dbReference type="PRINTS" id="PR00344">
    <property type="entry name" value="BCTRLSENSOR"/>
</dbReference>
<dbReference type="Gene3D" id="3.30.565.10">
    <property type="entry name" value="Histidine kinase-like ATPase, C-terminal domain"/>
    <property type="match status" value="1"/>
</dbReference>
<dbReference type="InterPro" id="IPR004358">
    <property type="entry name" value="Sig_transdc_His_kin-like_C"/>
</dbReference>
<protein>
    <recommendedName>
        <fullName evidence="3">histidine kinase</fullName>
        <ecNumber evidence="3">2.7.13.3</ecNumber>
    </recommendedName>
</protein>
<evidence type="ECO:0000256" key="12">
    <source>
        <dbReference type="PROSITE-ProRule" id="PRU00110"/>
    </source>
</evidence>
<feature type="domain" description="Response regulatory" evidence="16">
    <location>
        <begin position="11"/>
        <end position="127"/>
    </location>
</feature>
<evidence type="ECO:0000259" key="17">
    <source>
        <dbReference type="PROSITE" id="PS50112"/>
    </source>
</evidence>
<dbReference type="InterPro" id="IPR008207">
    <property type="entry name" value="Sig_transdc_His_kin_Hpt_dom"/>
</dbReference>
<dbReference type="NCBIfam" id="TIGR00229">
    <property type="entry name" value="sensory_box"/>
    <property type="match status" value="1"/>
</dbReference>
<dbReference type="Pfam" id="PF00512">
    <property type="entry name" value="HisKA"/>
    <property type="match status" value="1"/>
</dbReference>
<dbReference type="SUPFAM" id="SSF52172">
    <property type="entry name" value="CheY-like"/>
    <property type="match status" value="2"/>
</dbReference>
<feature type="coiled-coil region" evidence="14">
    <location>
        <begin position="130"/>
        <end position="157"/>
    </location>
</feature>
<keyword evidence="8" id="KW-0067">ATP-binding</keyword>
<gene>
    <name evidence="19" type="ORF">I5M27_08225</name>
</gene>
<dbReference type="Proteomes" id="UP000644147">
    <property type="component" value="Unassembled WGS sequence"/>
</dbReference>
<evidence type="ECO:0000256" key="6">
    <source>
        <dbReference type="ARBA" id="ARBA00022692"/>
    </source>
</evidence>
<evidence type="ECO:0000313" key="19">
    <source>
        <dbReference type="EMBL" id="MBK0402971.1"/>
    </source>
</evidence>
<comment type="subcellular location">
    <subcellularLocation>
        <location evidence="2">Cell membrane</location>
        <topology evidence="2">Multi-pass membrane protein</topology>
    </subcellularLocation>
</comment>
<keyword evidence="7" id="KW-0547">Nucleotide-binding</keyword>
<evidence type="ECO:0000256" key="1">
    <source>
        <dbReference type="ARBA" id="ARBA00000085"/>
    </source>
</evidence>
<dbReference type="Pfam" id="PF00072">
    <property type="entry name" value="Response_reg"/>
    <property type="match status" value="2"/>
</dbReference>
<evidence type="ECO:0000256" key="7">
    <source>
        <dbReference type="ARBA" id="ARBA00022741"/>
    </source>
</evidence>
<dbReference type="CDD" id="cd00130">
    <property type="entry name" value="PAS"/>
    <property type="match status" value="1"/>
</dbReference>
<dbReference type="Pfam" id="PF08448">
    <property type="entry name" value="PAS_4"/>
    <property type="match status" value="1"/>
</dbReference>
<dbReference type="InterPro" id="IPR000014">
    <property type="entry name" value="PAS"/>
</dbReference>
<keyword evidence="10" id="KW-0902">Two-component regulatory system</keyword>
<dbReference type="SUPFAM" id="SSF47226">
    <property type="entry name" value="Histidine-containing phosphotransfer domain, HPT domain"/>
    <property type="match status" value="1"/>
</dbReference>
<dbReference type="PANTHER" id="PTHR45339:SF1">
    <property type="entry name" value="HYBRID SIGNAL TRANSDUCTION HISTIDINE KINASE J"/>
    <property type="match status" value="1"/>
</dbReference>
<dbReference type="SMART" id="SM00448">
    <property type="entry name" value="REC"/>
    <property type="match status" value="2"/>
</dbReference>
<reference evidence="19 20" key="1">
    <citation type="submission" date="2020-12" db="EMBL/GenBank/DDBJ databases">
        <title>Bacterial novel species Adhaeribacter sp. BT258 isolated from soil.</title>
        <authorList>
            <person name="Jung H.-Y."/>
        </authorList>
    </citation>
    <scope>NUCLEOTIDE SEQUENCE [LARGE SCALE GENOMIC DNA]</scope>
    <source>
        <strain evidence="19 20">BT258</strain>
    </source>
</reference>
<dbReference type="SMART" id="SM00091">
    <property type="entry name" value="PAS"/>
    <property type="match status" value="1"/>
</dbReference>
<keyword evidence="4" id="KW-1003">Cell membrane</keyword>
<dbReference type="SMART" id="SM00387">
    <property type="entry name" value="HATPase_c"/>
    <property type="match status" value="1"/>
</dbReference>
<comment type="catalytic activity">
    <reaction evidence="1">
        <text>ATP + protein L-histidine = ADP + protein N-phospho-L-histidine.</text>
        <dbReference type="EC" id="2.7.13.3"/>
    </reaction>
</comment>
<dbReference type="Gene3D" id="3.30.450.20">
    <property type="entry name" value="PAS domain"/>
    <property type="match status" value="1"/>
</dbReference>
<dbReference type="EC" id="2.7.13.3" evidence="3"/>
<evidence type="ECO:0000256" key="2">
    <source>
        <dbReference type="ARBA" id="ARBA00004651"/>
    </source>
</evidence>
<dbReference type="Pfam" id="PF02518">
    <property type="entry name" value="HATPase_c"/>
    <property type="match status" value="1"/>
</dbReference>
<sequence length="778" mass="87247">MLPRNMTESLHLLIIDDDEVDRMTIKRSLKAAGIISQTVLADTGTTGLENVKSQAFDCIFIDFQLPDMDGLELLQKIRKMDAEVPILLVTSYGDERVAAKAIQLGASDYISKSLLTPEGISQSLRSAIRLRRIEQEKKAAQQELQNAQSQLQTIIENIPVVVSRIDENGIFTYSAGKGLKLVGRENNSAIGKSIFDVYAAYPKVIEKLQQAMRGEIHRATNEINDYCFETLYQPVYGEGGKCRGLMTFSFDITDRVKAEEALQKAKEMAEESVKMKQQFLANISHEIRTPMNGIMGLTGVLQKTQLSEEQRTYLDAIHTSSERLLVILNDLLDFSKMEAGKIHLEETNFNLRKLIGETIDLLTPKANERRNRLKVIIDPQIPDEVTGDSVRLSQILTNLIGNAIKFTEDGQVRVLVDNVKENTDTLLLEFEVQDSGIGIQEDKLDSVFESFSQASNDTTRKYGGTGLGLTITKQLIELQGGKLQVRSRVGEGSTFSFSLLFRKADSQPETFTAQEDEIDPKELGAVRVLLAEDNEINQLLARKVITDWGFELDIAANGRIAVDMLKENDYDVVLMDMQMPEMDGYEATKYIRNEMGAKSNIPIIAFTAHATKQEIGRCMLAGANAYVSKPLKPNELLSEIYDLVQEEPGIVFKPDLREENPADSEDMGEVNIDLTFLKEMAAGNQAFMDEIIGMFISGTPESLQKMQEAIHENDWPNVKAIAHRLKSSMFLIGIKELEMNMAAIEQNAQNPEEQEMVQKLLDRTRKICEIAIQKLRQL</sequence>
<dbReference type="InterPro" id="IPR011006">
    <property type="entry name" value="CheY-like_superfamily"/>
</dbReference>
<evidence type="ECO:0000256" key="5">
    <source>
        <dbReference type="ARBA" id="ARBA00022553"/>
    </source>
</evidence>
<dbReference type="InterPro" id="IPR003594">
    <property type="entry name" value="HATPase_dom"/>
</dbReference>
<accession>A0ABS1C0P9</accession>
<feature type="domain" description="Response regulatory" evidence="16">
    <location>
        <begin position="527"/>
        <end position="644"/>
    </location>
</feature>
<evidence type="ECO:0000259" key="15">
    <source>
        <dbReference type="PROSITE" id="PS50109"/>
    </source>
</evidence>
<dbReference type="InterPro" id="IPR036097">
    <property type="entry name" value="HisK_dim/P_sf"/>
</dbReference>
<dbReference type="SMART" id="SM00388">
    <property type="entry name" value="HisKA"/>
    <property type="match status" value="1"/>
</dbReference>
<keyword evidence="11" id="KW-0472">Membrane</keyword>